<evidence type="ECO:0000313" key="3">
    <source>
        <dbReference type="Proteomes" id="UP001589783"/>
    </source>
</evidence>
<comment type="caution">
    <text evidence="2">The sequence shown here is derived from an EMBL/GenBank/DDBJ whole genome shotgun (WGS) entry which is preliminary data.</text>
</comment>
<organism evidence="2 3">
    <name type="scientific">Gordonia phosphorivorans</name>
    <dbReference type="NCBI Taxonomy" id="1056982"/>
    <lineage>
        <taxon>Bacteria</taxon>
        <taxon>Bacillati</taxon>
        <taxon>Actinomycetota</taxon>
        <taxon>Actinomycetes</taxon>
        <taxon>Mycobacteriales</taxon>
        <taxon>Gordoniaceae</taxon>
        <taxon>Gordonia</taxon>
    </lineage>
</organism>
<feature type="compositionally biased region" description="Low complexity" evidence="1">
    <location>
        <begin position="41"/>
        <end position="53"/>
    </location>
</feature>
<proteinExistence type="predicted"/>
<name>A0ABV6H413_9ACTN</name>
<dbReference type="EMBL" id="JBHLWV010000006">
    <property type="protein sequence ID" value="MFC0313613.1"/>
    <property type="molecule type" value="Genomic_DNA"/>
</dbReference>
<feature type="region of interest" description="Disordered" evidence="1">
    <location>
        <begin position="40"/>
        <end position="87"/>
    </location>
</feature>
<gene>
    <name evidence="2" type="ORF">ACFFJD_01935</name>
</gene>
<keyword evidence="3" id="KW-1185">Reference proteome</keyword>
<dbReference type="Proteomes" id="UP001589783">
    <property type="component" value="Unassembled WGS sequence"/>
</dbReference>
<evidence type="ECO:0000313" key="2">
    <source>
        <dbReference type="EMBL" id="MFC0313613.1"/>
    </source>
</evidence>
<protein>
    <submittedName>
        <fullName evidence="2">Uncharacterized protein</fullName>
    </submittedName>
</protein>
<dbReference type="RefSeq" id="WP_382360117.1">
    <property type="nucleotide sequence ID" value="NZ_JBHLWV010000006.1"/>
</dbReference>
<evidence type="ECO:0000256" key="1">
    <source>
        <dbReference type="SAM" id="MobiDB-lite"/>
    </source>
</evidence>
<accession>A0ABV6H413</accession>
<sequence>MFDWTIAILAFLCLPWCLDYLIRHDPDPATWDDQYVEIGEQPTPTAAPADPVVQPWPPMQVIADSEPASDVPAQSYRPHSGELDSAA</sequence>
<reference evidence="2 3" key="1">
    <citation type="submission" date="2024-09" db="EMBL/GenBank/DDBJ databases">
        <authorList>
            <person name="Sun Q."/>
            <person name="Mori K."/>
        </authorList>
    </citation>
    <scope>NUCLEOTIDE SEQUENCE [LARGE SCALE GENOMIC DNA]</scope>
    <source>
        <strain evidence="2 3">CCM 7957</strain>
    </source>
</reference>